<evidence type="ECO:0000313" key="8">
    <source>
        <dbReference type="Proteomes" id="UP000694240"/>
    </source>
</evidence>
<dbReference type="GO" id="GO:0000785">
    <property type="term" value="C:chromatin"/>
    <property type="evidence" value="ECO:0007669"/>
    <property type="project" value="TreeGrafter"/>
</dbReference>
<feature type="compositionally biased region" description="Polar residues" evidence="5">
    <location>
        <begin position="544"/>
        <end position="557"/>
    </location>
</feature>
<evidence type="ECO:0000256" key="4">
    <source>
        <dbReference type="ARBA" id="ARBA00023242"/>
    </source>
</evidence>
<dbReference type="GO" id="GO:0005840">
    <property type="term" value="C:ribosome"/>
    <property type="evidence" value="ECO:0007669"/>
    <property type="project" value="UniProtKB-KW"/>
</dbReference>
<feature type="compositionally biased region" description="Polar residues" evidence="5">
    <location>
        <begin position="397"/>
        <end position="417"/>
    </location>
</feature>
<feature type="compositionally biased region" description="Basic and acidic residues" evidence="5">
    <location>
        <begin position="818"/>
        <end position="839"/>
    </location>
</feature>
<dbReference type="GO" id="GO:0007064">
    <property type="term" value="P:mitotic sister chromatid cohesion"/>
    <property type="evidence" value="ECO:0007669"/>
    <property type="project" value="InterPro"/>
</dbReference>
<evidence type="ECO:0000313" key="7">
    <source>
        <dbReference type="EMBL" id="KAG7652322.1"/>
    </source>
</evidence>
<evidence type="ECO:0000256" key="3">
    <source>
        <dbReference type="ARBA" id="ARBA00023204"/>
    </source>
</evidence>
<keyword evidence="4" id="KW-0539">Nucleus</keyword>
<organism evidence="7 8">
    <name type="scientific">Arabidopsis thaliana x Arabidopsis arenosa</name>
    <dbReference type="NCBI Taxonomy" id="1240361"/>
    <lineage>
        <taxon>Eukaryota</taxon>
        <taxon>Viridiplantae</taxon>
        <taxon>Streptophyta</taxon>
        <taxon>Embryophyta</taxon>
        <taxon>Tracheophyta</taxon>
        <taxon>Spermatophyta</taxon>
        <taxon>Magnoliopsida</taxon>
        <taxon>eudicotyledons</taxon>
        <taxon>Gunneridae</taxon>
        <taxon>Pentapetalae</taxon>
        <taxon>rosids</taxon>
        <taxon>malvids</taxon>
        <taxon>Brassicales</taxon>
        <taxon>Brassicaceae</taxon>
        <taxon>Camelineae</taxon>
        <taxon>Arabidopsis</taxon>
    </lineage>
</organism>
<evidence type="ECO:0000256" key="5">
    <source>
        <dbReference type="SAM" id="MobiDB-lite"/>
    </source>
</evidence>
<gene>
    <name evidence="7" type="ORF">ISN45_At01g070730</name>
</gene>
<dbReference type="InterPro" id="IPR039776">
    <property type="entry name" value="Pds5"/>
</dbReference>
<dbReference type="Proteomes" id="UP000694240">
    <property type="component" value="Chromosome 1"/>
</dbReference>
<feature type="compositionally biased region" description="Acidic residues" evidence="5">
    <location>
        <begin position="796"/>
        <end position="805"/>
    </location>
</feature>
<dbReference type="InterPro" id="IPR004038">
    <property type="entry name" value="Ribosomal_eL8/eL30/eS12/Gad45"/>
</dbReference>
<sequence length="903" mass="101043">MSGDEATPVVPPVVEAAAIPEDMDLMTALELTLRKSLAHGGVTKGLHESAKLIEKRVAQLCVLAEDCNQPDYVKLVKALCADHSINLLTVPSAKTLGEWAGLCKIDSEGNARKVVGCSCVVIKETESLLKNVEQDQPLSMQSALIPSRNALVSVDLLSHPDSDVRVSVVSCLTEIVRITAPEAPYSDDLMKDIFRLTIEAFEKLADASSRSYRKAEFVLDNVAKVKSCLVMLDLECYDLILQMFRNFLKIIRSDHPQVVFSSMEMIMIAIIDETEEVSTDLLDSLLSSVKKENQNVSPMSWSLAEKVLSRCARKLKPYIIEALKSTGTSMDMYSPVVSSICQSVFDTTKVHNIINTKEHEGKLDLGHSGKENLSKSSSKRPARDGTRRINEKEKVRNGNNSSLLKQSLKQVRSASTDAETELGITGKRGRKPNSLMNPEDYDISWLSGKRDPLKTSSNKKIQRKGSGGESSLGKVAAKKTPLPKETSPATSSRALTGSLKRSRVKTDVSDYDSDSLSSPRLKKLASCFRDEEESNQEEDDRKIGNSSKKTRSQNGLEKSQKTAKKKPVVEAKTVNSSGKRLSARSVPKRRNLERAPLDTPVPQSSKRKKMVSQVAARQLADESEETPKSHPTRRRTARKEVESDMNGFGEDLVGKRVNIWWPLDKRFYEGVIDSYCTRKKMHRVIYSDGDSEELNLIEERWELLEDDTSADEDKVIDLPESIPLSDIMQRQRVKKSKNVAVSVEPSSSSGVRSSSRTPMKKDCGKKLNKQVEKTREGKNLRSLKELNAETDRTAEEQEVSLEAESDDRREEDFEDDSSEKQEQSEDKGVEAETKEEEKQYPNSEVESEGEDSESEEEPKWRETDDMEDDEAEEEREEIDDKGASTNLSEVEKEEDEDEEKRES</sequence>
<proteinExistence type="predicted"/>
<dbReference type="PANTHER" id="PTHR12663:SF55">
    <property type="entry name" value="SISTER CHROMATID COHESION PROTEIN PDS5 HOMOLOG D"/>
    <property type="match status" value="1"/>
</dbReference>
<keyword evidence="2" id="KW-0227">DNA damage</keyword>
<feature type="compositionally biased region" description="Low complexity" evidence="5">
    <location>
        <begin position="739"/>
        <end position="755"/>
    </location>
</feature>
<feature type="compositionally biased region" description="Acidic residues" evidence="5">
    <location>
        <begin position="864"/>
        <end position="879"/>
    </location>
</feature>
<comment type="subcellular location">
    <subcellularLocation>
        <location evidence="1">Nucleus</location>
    </subcellularLocation>
</comment>
<dbReference type="GO" id="GO:0006281">
    <property type="term" value="P:DNA repair"/>
    <property type="evidence" value="ECO:0007669"/>
    <property type="project" value="UniProtKB-KW"/>
</dbReference>
<dbReference type="InterPro" id="IPR047860">
    <property type="entry name" value="Ribosomal_eS12_CS"/>
</dbReference>
<dbReference type="PANTHER" id="PTHR12663">
    <property type="entry name" value="ANDROGEN INDUCED INHIBITOR OF PROLIFERATION AS3 / PDS5-RELATED"/>
    <property type="match status" value="1"/>
</dbReference>
<comment type="caution">
    <text evidence="7">The sequence shown here is derived from an EMBL/GenBank/DDBJ whole genome shotgun (WGS) entry which is preliminary data.</text>
</comment>
<keyword evidence="7" id="KW-0687">Ribonucleoprotein</keyword>
<feature type="region of interest" description="Disordered" evidence="5">
    <location>
        <begin position="361"/>
        <end position="642"/>
    </location>
</feature>
<evidence type="ECO:0000256" key="2">
    <source>
        <dbReference type="ARBA" id="ARBA00022763"/>
    </source>
</evidence>
<dbReference type="Pfam" id="PF01248">
    <property type="entry name" value="Ribosomal_L7Ae"/>
    <property type="match status" value="1"/>
</dbReference>
<feature type="compositionally biased region" description="Basic and acidic residues" evidence="5">
    <location>
        <begin position="381"/>
        <end position="396"/>
    </location>
</feature>
<dbReference type="Pfam" id="PF20168">
    <property type="entry name" value="PDS5"/>
    <property type="match status" value="1"/>
</dbReference>
<dbReference type="EMBL" id="JAEFBK010000001">
    <property type="protein sequence ID" value="KAG7652322.1"/>
    <property type="molecule type" value="Genomic_DNA"/>
</dbReference>
<reference evidence="7 8" key="1">
    <citation type="submission" date="2020-12" db="EMBL/GenBank/DDBJ databases">
        <title>Concerted genomic and epigenomic changes stabilize Arabidopsis allopolyploids.</title>
        <authorList>
            <person name="Chen Z."/>
        </authorList>
    </citation>
    <scope>NUCLEOTIDE SEQUENCE [LARGE SCALE GENOMIC DNA]</scope>
    <source>
        <strain evidence="7">Allo738</strain>
        <tissue evidence="7">Leaf</tissue>
    </source>
</reference>
<keyword evidence="7" id="KW-0689">Ribosomal protein</keyword>
<feature type="compositionally biased region" description="Basic and acidic residues" evidence="5">
    <location>
        <begin position="361"/>
        <end position="373"/>
    </location>
</feature>
<evidence type="ECO:0000256" key="1">
    <source>
        <dbReference type="ARBA" id="ARBA00004123"/>
    </source>
</evidence>
<keyword evidence="3" id="KW-0234">DNA repair</keyword>
<feature type="compositionally biased region" description="Acidic residues" evidence="5">
    <location>
        <begin position="891"/>
        <end position="903"/>
    </location>
</feature>
<dbReference type="CDD" id="cd20404">
    <property type="entry name" value="Tudor_Agenet_AtEML-like"/>
    <property type="match status" value="1"/>
</dbReference>
<evidence type="ECO:0000259" key="6">
    <source>
        <dbReference type="Pfam" id="PF01248"/>
    </source>
</evidence>
<feature type="compositionally biased region" description="Basic and acidic residues" evidence="5">
    <location>
        <begin position="759"/>
        <end position="795"/>
    </location>
</feature>
<name>A0A8T2GZC8_9BRAS</name>
<feature type="region of interest" description="Disordered" evidence="5">
    <location>
        <begin position="736"/>
        <end position="903"/>
    </location>
</feature>
<dbReference type="GO" id="GO:0005634">
    <property type="term" value="C:nucleus"/>
    <property type="evidence" value="ECO:0007669"/>
    <property type="project" value="UniProtKB-SubCell"/>
</dbReference>
<dbReference type="PROSITE" id="PS01189">
    <property type="entry name" value="RIBOSOMAL_S12E"/>
    <property type="match status" value="1"/>
</dbReference>
<accession>A0A8T2GZC8</accession>
<dbReference type="AlphaFoldDB" id="A0A8T2GZC8"/>
<protein>
    <submittedName>
        <fullName evidence="7">50S ribosomal protein L30e-like</fullName>
    </submittedName>
</protein>
<feature type="domain" description="Ribosomal protein eL8/eL30/eS12/Gadd45" evidence="6">
    <location>
        <begin position="28"/>
        <end position="121"/>
    </location>
</feature>
<keyword evidence="8" id="KW-1185">Reference proteome</keyword>
<feature type="compositionally biased region" description="Acidic residues" evidence="5">
    <location>
        <begin position="845"/>
        <end position="856"/>
    </location>
</feature>